<dbReference type="KEGG" id="smo:SELMODRAFT_108196"/>
<dbReference type="GO" id="GO:0020037">
    <property type="term" value="F:heme binding"/>
    <property type="evidence" value="ECO:0007669"/>
    <property type="project" value="InterPro"/>
</dbReference>
<dbReference type="InterPro" id="IPR036396">
    <property type="entry name" value="Cyt_P450_sf"/>
</dbReference>
<dbReference type="PANTHER" id="PTHR24299">
    <property type="entry name" value="CYTOCHROME P450 FAMILY 1"/>
    <property type="match status" value="1"/>
</dbReference>
<dbReference type="GO" id="GO:0016712">
    <property type="term" value="F:oxidoreductase activity, acting on paired donors, with incorporation or reduction of molecular oxygen, reduced flavin or flavoprotein as one donor, and incorporation of one atom of oxygen"/>
    <property type="evidence" value="ECO:0000318"/>
    <property type="project" value="GO_Central"/>
</dbReference>
<dbReference type="PRINTS" id="PR00463">
    <property type="entry name" value="EP450I"/>
</dbReference>
<sequence>HCKLGSLPHISLHKLSKRYGDVMLLKLGSVPTVIISSERAARDIFKRHGLDFASKAPPMCGKYFGNDYNGLVFSQYTPEVKLYRKLINTHLLSPTKLKAYDGIRCEEQRRLARSVSDE</sequence>
<dbReference type="HOGENOM" id="CLU_2079132_0_0_1"/>
<reference evidence="1 2" key="1">
    <citation type="journal article" date="2011" name="Science">
        <title>The Selaginella genome identifies genetic changes associated with the evolution of vascular plants.</title>
        <authorList>
            <person name="Banks J.A."/>
            <person name="Nishiyama T."/>
            <person name="Hasebe M."/>
            <person name="Bowman J.L."/>
            <person name="Gribskov M."/>
            <person name="dePamphilis C."/>
            <person name="Albert V.A."/>
            <person name="Aono N."/>
            <person name="Aoyama T."/>
            <person name="Ambrose B.A."/>
            <person name="Ashton N.W."/>
            <person name="Axtell M.J."/>
            <person name="Barker E."/>
            <person name="Barker M.S."/>
            <person name="Bennetzen J.L."/>
            <person name="Bonawitz N.D."/>
            <person name="Chapple C."/>
            <person name="Cheng C."/>
            <person name="Correa L.G."/>
            <person name="Dacre M."/>
            <person name="DeBarry J."/>
            <person name="Dreyer I."/>
            <person name="Elias M."/>
            <person name="Engstrom E.M."/>
            <person name="Estelle M."/>
            <person name="Feng L."/>
            <person name="Finet C."/>
            <person name="Floyd S.K."/>
            <person name="Frommer W.B."/>
            <person name="Fujita T."/>
            <person name="Gramzow L."/>
            <person name="Gutensohn M."/>
            <person name="Harholt J."/>
            <person name="Hattori M."/>
            <person name="Heyl A."/>
            <person name="Hirai T."/>
            <person name="Hiwatashi Y."/>
            <person name="Ishikawa M."/>
            <person name="Iwata M."/>
            <person name="Karol K.G."/>
            <person name="Koehler B."/>
            <person name="Kolukisaoglu U."/>
            <person name="Kubo M."/>
            <person name="Kurata T."/>
            <person name="Lalonde S."/>
            <person name="Li K."/>
            <person name="Li Y."/>
            <person name="Litt A."/>
            <person name="Lyons E."/>
            <person name="Manning G."/>
            <person name="Maruyama T."/>
            <person name="Michael T.P."/>
            <person name="Mikami K."/>
            <person name="Miyazaki S."/>
            <person name="Morinaga S."/>
            <person name="Murata T."/>
            <person name="Mueller-Roeber B."/>
            <person name="Nelson D.R."/>
            <person name="Obara M."/>
            <person name="Oguri Y."/>
            <person name="Olmstead R.G."/>
            <person name="Onodera N."/>
            <person name="Petersen B.L."/>
            <person name="Pils B."/>
            <person name="Prigge M."/>
            <person name="Rensing S.A."/>
            <person name="Riano-Pachon D.M."/>
            <person name="Roberts A.W."/>
            <person name="Sato Y."/>
            <person name="Scheller H.V."/>
            <person name="Schulz B."/>
            <person name="Schulz C."/>
            <person name="Shakirov E.V."/>
            <person name="Shibagaki N."/>
            <person name="Shinohara N."/>
            <person name="Shippen D.E."/>
            <person name="Soerensen I."/>
            <person name="Sotooka R."/>
            <person name="Sugimoto N."/>
            <person name="Sugita M."/>
            <person name="Sumikawa N."/>
            <person name="Tanurdzic M."/>
            <person name="Theissen G."/>
            <person name="Ulvskov P."/>
            <person name="Wakazuki S."/>
            <person name="Weng J.K."/>
            <person name="Willats W.W."/>
            <person name="Wipf D."/>
            <person name="Wolf P.G."/>
            <person name="Yang L."/>
            <person name="Zimmer A.D."/>
            <person name="Zhu Q."/>
            <person name="Mitros T."/>
            <person name="Hellsten U."/>
            <person name="Loque D."/>
            <person name="Otillar R."/>
            <person name="Salamov A."/>
            <person name="Schmutz J."/>
            <person name="Shapiro H."/>
            <person name="Lindquist E."/>
            <person name="Lucas S."/>
            <person name="Rokhsar D."/>
            <person name="Grigoriev I.V."/>
        </authorList>
    </citation>
    <scope>NUCLEOTIDE SEQUENCE [LARGE SCALE GENOMIC DNA]</scope>
</reference>
<dbReference type="Pfam" id="PF00067">
    <property type="entry name" value="p450"/>
    <property type="match status" value="1"/>
</dbReference>
<feature type="non-terminal residue" evidence="1">
    <location>
        <position position="1"/>
    </location>
</feature>
<dbReference type="InParanoid" id="D8S4C2"/>
<dbReference type="Gramene" id="EFJ20722">
    <property type="protein sequence ID" value="EFJ20722"/>
    <property type="gene ID" value="SELMODRAFT_108196"/>
</dbReference>
<proteinExistence type="predicted"/>
<keyword evidence="2" id="KW-1185">Reference proteome</keyword>
<dbReference type="SUPFAM" id="SSF48264">
    <property type="entry name" value="Cytochrome P450"/>
    <property type="match status" value="1"/>
</dbReference>
<dbReference type="InterPro" id="IPR001128">
    <property type="entry name" value="Cyt_P450"/>
</dbReference>
<dbReference type="EMBL" id="GL377601">
    <property type="protein sequence ID" value="EFJ20722.1"/>
    <property type="molecule type" value="Genomic_DNA"/>
</dbReference>
<dbReference type="eggNOG" id="KOG0156">
    <property type="taxonomic scope" value="Eukaryota"/>
</dbReference>
<gene>
    <name evidence="1" type="ORF">SELMODRAFT_108196</name>
</gene>
<dbReference type="GO" id="GO:0005506">
    <property type="term" value="F:iron ion binding"/>
    <property type="evidence" value="ECO:0007669"/>
    <property type="project" value="InterPro"/>
</dbReference>
<dbReference type="Gene3D" id="1.10.630.10">
    <property type="entry name" value="Cytochrome P450"/>
    <property type="match status" value="1"/>
</dbReference>
<protein>
    <submittedName>
        <fullName evidence="1">Uncharacterized protein</fullName>
    </submittedName>
</protein>
<dbReference type="Proteomes" id="UP000001514">
    <property type="component" value="Unassembled WGS sequence"/>
</dbReference>
<accession>D8S4C2</accession>
<name>D8S4C2_SELML</name>
<dbReference type="InterPro" id="IPR002401">
    <property type="entry name" value="Cyt_P450_E_grp-I"/>
</dbReference>
<evidence type="ECO:0000313" key="1">
    <source>
        <dbReference type="EMBL" id="EFJ20722.1"/>
    </source>
</evidence>
<dbReference type="PANTHER" id="PTHR24299:SF21">
    <property type="entry name" value="OS09G0441600 PROTEIN"/>
    <property type="match status" value="1"/>
</dbReference>
<organism evidence="2">
    <name type="scientific">Selaginella moellendorffii</name>
    <name type="common">Spikemoss</name>
    <dbReference type="NCBI Taxonomy" id="88036"/>
    <lineage>
        <taxon>Eukaryota</taxon>
        <taxon>Viridiplantae</taxon>
        <taxon>Streptophyta</taxon>
        <taxon>Embryophyta</taxon>
        <taxon>Tracheophyta</taxon>
        <taxon>Lycopodiopsida</taxon>
        <taxon>Selaginellales</taxon>
        <taxon>Selaginellaceae</taxon>
        <taxon>Selaginella</taxon>
    </lineage>
</organism>
<evidence type="ECO:0000313" key="2">
    <source>
        <dbReference type="Proteomes" id="UP000001514"/>
    </source>
</evidence>
<dbReference type="AlphaFoldDB" id="D8S4C2"/>